<dbReference type="Proteomes" id="UP000310168">
    <property type="component" value="Unassembled WGS sequence"/>
</dbReference>
<protein>
    <submittedName>
        <fullName evidence="2">Ketopantoate reductase family protein</fullName>
    </submittedName>
</protein>
<dbReference type="InterPro" id="IPR036291">
    <property type="entry name" value="NAD(P)-bd_dom_sf"/>
</dbReference>
<dbReference type="Gene3D" id="3.40.50.720">
    <property type="entry name" value="NAD(P)-binding Rossmann-like Domain"/>
    <property type="match status" value="1"/>
</dbReference>
<proteinExistence type="predicted"/>
<comment type="caution">
    <text evidence="2">The sequence shown here is derived from an EMBL/GenBank/DDBJ whole genome shotgun (WGS) entry which is preliminary data.</text>
</comment>
<evidence type="ECO:0000259" key="1">
    <source>
        <dbReference type="Pfam" id="PF02558"/>
    </source>
</evidence>
<evidence type="ECO:0000313" key="3">
    <source>
        <dbReference type="Proteomes" id="UP000310168"/>
    </source>
</evidence>
<feature type="domain" description="Ketopantoate reductase N-terminal" evidence="1">
    <location>
        <begin position="3"/>
        <end position="151"/>
    </location>
</feature>
<keyword evidence="3" id="KW-1185">Reference proteome</keyword>
<reference evidence="2 3" key="1">
    <citation type="journal article" date="2019" name="Anaerobe">
        <title>Brachyspira catarrhinii sp. nov., an anaerobic intestinal spirochaete isolated from vervet monkeys may have been misidentified as Brachyspira aalborgi in previous studies.</title>
        <authorList>
            <person name="Phillips N.D."/>
            <person name="La T."/>
            <person name="Hampson D.J."/>
        </authorList>
    </citation>
    <scope>NUCLEOTIDE SEQUENCE [LARGE SCALE GENOMIC DNA]</scope>
    <source>
        <strain evidence="2 3">Z12</strain>
    </source>
</reference>
<gene>
    <name evidence="2" type="ORF">EZH24_05930</name>
</gene>
<accession>A0ABY2TR59</accession>
<dbReference type="EMBL" id="SJDU01000121">
    <property type="protein sequence ID" value="TKZ35314.1"/>
    <property type="molecule type" value="Genomic_DNA"/>
</dbReference>
<name>A0ABY2TR59_9SPIR</name>
<dbReference type="RefSeq" id="WP_137998221.1">
    <property type="nucleotide sequence ID" value="NZ_SJDU01000121.1"/>
</dbReference>
<dbReference type="InterPro" id="IPR013332">
    <property type="entry name" value="KPR_N"/>
</dbReference>
<sequence>MKILIYGAGVLGCNLAHTLFESRFKSKNEITLLARGYWFDEIKNNGLTIKHRLKFKTTNDKINVINKLEENDFYDVIFVVMQFTQIESIIDILNKNISKNIILVGNNLDTDKFLDLLKSKNVLFGFFKAAGNKSQNKINSVCLNKITIGRTDNKNADNDFINEIFKNTKIKADIENRMDDWLKCHMAFVLPVFYACYYSGLNLKNIKNDKIFIYKIIDAIKEGYDILGKLGYDKLPEEDYKAVSQNRRKCYIFFKICCSTFLGNLMATEHSISGKNEMIALANEFNKLKEKANMNTPNLDELEKYAPKE</sequence>
<dbReference type="SUPFAM" id="SSF51735">
    <property type="entry name" value="NAD(P)-binding Rossmann-fold domains"/>
    <property type="match status" value="1"/>
</dbReference>
<organism evidence="2 3">
    <name type="scientific">Brachyspira catarrhinii</name>
    <dbReference type="NCBI Taxonomy" id="2528966"/>
    <lineage>
        <taxon>Bacteria</taxon>
        <taxon>Pseudomonadati</taxon>
        <taxon>Spirochaetota</taxon>
        <taxon>Spirochaetia</taxon>
        <taxon>Brachyspirales</taxon>
        <taxon>Brachyspiraceae</taxon>
        <taxon>Brachyspira</taxon>
    </lineage>
</organism>
<dbReference type="Pfam" id="PF02558">
    <property type="entry name" value="ApbA"/>
    <property type="match status" value="1"/>
</dbReference>
<evidence type="ECO:0000313" key="2">
    <source>
        <dbReference type="EMBL" id="TKZ35314.1"/>
    </source>
</evidence>